<dbReference type="AlphaFoldDB" id="A0A100Y1B8"/>
<dbReference type="RefSeq" id="WP_058944908.1">
    <property type="nucleotide sequence ID" value="NZ_LNSV01000111.1"/>
</dbReference>
<keyword evidence="1" id="KW-0812">Transmembrane</keyword>
<proteinExistence type="predicted"/>
<name>A0A100Y1B8_9ACTN</name>
<keyword evidence="3" id="KW-1185">Reference proteome</keyword>
<organism evidence="2 3">
    <name type="scientific">Streptomyces kanasensis</name>
    <dbReference type="NCBI Taxonomy" id="936756"/>
    <lineage>
        <taxon>Bacteria</taxon>
        <taxon>Bacillati</taxon>
        <taxon>Actinomycetota</taxon>
        <taxon>Actinomycetes</taxon>
        <taxon>Kitasatosporales</taxon>
        <taxon>Streptomycetaceae</taxon>
        <taxon>Streptomyces</taxon>
    </lineage>
</organism>
<dbReference type="OrthoDB" id="3400600at2"/>
<reference evidence="2 3" key="1">
    <citation type="submission" date="2015-11" db="EMBL/GenBank/DDBJ databases">
        <title>Genome-wide analysis reveals the secondary metabolome in Streptomyces kanasensis ZX01.</title>
        <authorList>
            <person name="Zhang G."/>
            <person name="Han L."/>
            <person name="Feng J."/>
            <person name="Zhang X."/>
        </authorList>
    </citation>
    <scope>NUCLEOTIDE SEQUENCE [LARGE SCALE GENOMIC DNA]</scope>
    <source>
        <strain evidence="2 3">ZX01</strain>
    </source>
</reference>
<feature type="transmembrane region" description="Helical" evidence="1">
    <location>
        <begin position="97"/>
        <end position="115"/>
    </location>
</feature>
<comment type="caution">
    <text evidence="2">The sequence shown here is derived from an EMBL/GenBank/DDBJ whole genome shotgun (WGS) entry which is preliminary data.</text>
</comment>
<evidence type="ECO:0000313" key="2">
    <source>
        <dbReference type="EMBL" id="KUH35790.1"/>
    </source>
</evidence>
<gene>
    <name evidence="2" type="ORF">ATE80_27115</name>
</gene>
<dbReference type="Proteomes" id="UP000054011">
    <property type="component" value="Unassembled WGS sequence"/>
</dbReference>
<protein>
    <recommendedName>
        <fullName evidence="4">Transmembrane protein</fullName>
    </recommendedName>
</protein>
<dbReference type="STRING" id="936756.ATE80_27115"/>
<evidence type="ECO:0008006" key="4">
    <source>
        <dbReference type="Google" id="ProtNLM"/>
    </source>
</evidence>
<sequence>MDALISLGWLGIGLLLNEAVDISPWLARRILRWAAHRLPDIDEAREYEEEWTALLDERPGKLLKLVYALTFILPALQMRRASLGHLSWPRRLARRHVFLWSGPRMLWSMSLLGLVSTGLQMISERIPPGPENDPLFYWLSVSASALMAYLSLGMMTAMRVLRRQKRLAAAGDAQAQREVDLWYGERGTARRDRAQ</sequence>
<accession>A0A100Y1B8</accession>
<evidence type="ECO:0000313" key="3">
    <source>
        <dbReference type="Proteomes" id="UP000054011"/>
    </source>
</evidence>
<keyword evidence="1" id="KW-1133">Transmembrane helix</keyword>
<keyword evidence="1" id="KW-0472">Membrane</keyword>
<feature type="transmembrane region" description="Helical" evidence="1">
    <location>
        <begin position="135"/>
        <end position="157"/>
    </location>
</feature>
<evidence type="ECO:0000256" key="1">
    <source>
        <dbReference type="SAM" id="Phobius"/>
    </source>
</evidence>
<dbReference type="EMBL" id="LNSV01000111">
    <property type="protein sequence ID" value="KUH35790.1"/>
    <property type="molecule type" value="Genomic_DNA"/>
</dbReference>